<accession>A0A251X9V6</accession>
<dbReference type="Proteomes" id="UP000194798">
    <property type="component" value="Unassembled WGS sequence"/>
</dbReference>
<keyword evidence="4" id="KW-1185">Reference proteome</keyword>
<dbReference type="RefSeq" id="WP_086488352.1">
    <property type="nucleotide sequence ID" value="NZ_MSLT01000012.1"/>
</dbReference>
<feature type="region of interest" description="Disordered" evidence="2">
    <location>
        <begin position="426"/>
        <end position="446"/>
    </location>
</feature>
<comment type="caution">
    <text evidence="3">The sequence shown here is derived from an EMBL/GenBank/DDBJ whole genome shotgun (WGS) entry which is preliminary data.</text>
</comment>
<organism evidence="3 4">
    <name type="scientific">Thioflexithrix psekupsensis</name>
    <dbReference type="NCBI Taxonomy" id="1570016"/>
    <lineage>
        <taxon>Bacteria</taxon>
        <taxon>Pseudomonadati</taxon>
        <taxon>Pseudomonadota</taxon>
        <taxon>Gammaproteobacteria</taxon>
        <taxon>Thiotrichales</taxon>
        <taxon>Thioflexithrix</taxon>
    </lineage>
</organism>
<gene>
    <name evidence="3" type="ORF">TPSD3_09815</name>
</gene>
<dbReference type="EMBL" id="MSLT01000012">
    <property type="protein sequence ID" value="OUD14574.1"/>
    <property type="molecule type" value="Genomic_DNA"/>
</dbReference>
<dbReference type="AlphaFoldDB" id="A0A251X9V6"/>
<evidence type="ECO:0000256" key="2">
    <source>
        <dbReference type="SAM" id="MobiDB-lite"/>
    </source>
</evidence>
<protein>
    <submittedName>
        <fullName evidence="3">Uncharacterized protein</fullName>
    </submittedName>
</protein>
<evidence type="ECO:0000313" key="3">
    <source>
        <dbReference type="EMBL" id="OUD14574.1"/>
    </source>
</evidence>
<feature type="coiled-coil region" evidence="1">
    <location>
        <begin position="303"/>
        <end position="333"/>
    </location>
</feature>
<evidence type="ECO:0000313" key="4">
    <source>
        <dbReference type="Proteomes" id="UP000194798"/>
    </source>
</evidence>
<feature type="compositionally biased region" description="Basic and acidic residues" evidence="2">
    <location>
        <begin position="64"/>
        <end position="76"/>
    </location>
</feature>
<sequence>MSGIKDSYVKLNADKRQRLLAHCEQVNDFESDLAQRLAESAQRFRQFLERHLPQLQENNLQENSSHHSPLDSHSNHATESLDNLEQQQRQTLQELLQQEQTQLTDLTTYPVNQQAHRLQQIEQQLTCRLAEQQRHFQQQYRRLYQSQLERRQTEDTLAELWLNRLRRLGLQLAAHSGLDYQPVGFLNSLDETLTQCDQYYQRGYYQAALATSHEAYLRAQQHFFELEQGQFIHTAWQGLIQHHVDQLRAKIDVQKQAQFRIRSGQQEVLIAADIDYWTEGKLSQLEQKLNDLTQYFSTSQLPLAELKNMVAQLEQQQQQLSQLTHDAQAALIASQLRHNMGQIISHSLANAGWEVIDATYAQEDYRRAMHLKLRNYQGDEIVTIIQPETRRENTLAAHLNIGFFEQTIDETARQRRLQQIIRALQQQGLSPTPPTCRPGTEQQRATERQWLDFERARRRRTDSH</sequence>
<evidence type="ECO:0000256" key="1">
    <source>
        <dbReference type="SAM" id="Coils"/>
    </source>
</evidence>
<proteinExistence type="predicted"/>
<feature type="region of interest" description="Disordered" evidence="2">
    <location>
        <begin position="59"/>
        <end position="87"/>
    </location>
</feature>
<name>A0A251X9V6_9GAMM</name>
<dbReference type="OrthoDB" id="5757753at2"/>
<keyword evidence="1" id="KW-0175">Coiled coil</keyword>
<reference evidence="3 4" key="1">
    <citation type="submission" date="2016-12" db="EMBL/GenBank/DDBJ databases">
        <title>Thioflexothrix psekupsii D3 genome sequencing and assembly.</title>
        <authorList>
            <person name="Fomenkov A."/>
            <person name="Vincze T."/>
            <person name="Grabovich M."/>
            <person name="Anton B.P."/>
            <person name="Dubinina G."/>
            <person name="Orlova M."/>
            <person name="Belousova E."/>
            <person name="Roberts R.J."/>
        </authorList>
    </citation>
    <scope>NUCLEOTIDE SEQUENCE [LARGE SCALE GENOMIC DNA]</scope>
    <source>
        <strain evidence="3">D3</strain>
    </source>
</reference>